<dbReference type="InterPro" id="IPR029058">
    <property type="entry name" value="AB_hydrolase_fold"/>
</dbReference>
<evidence type="ECO:0000256" key="4">
    <source>
        <dbReference type="ARBA" id="ARBA00023180"/>
    </source>
</evidence>
<keyword evidence="4" id="KW-0325">Glycoprotein</keyword>
<evidence type="ECO:0000259" key="6">
    <source>
        <dbReference type="Pfam" id="PF00135"/>
    </source>
</evidence>
<dbReference type="EMBL" id="JABSTU010000007">
    <property type="protein sequence ID" value="KAH8026860.1"/>
    <property type="molecule type" value="Genomic_DNA"/>
</dbReference>
<evidence type="ECO:0000256" key="1">
    <source>
        <dbReference type="ARBA" id="ARBA00005964"/>
    </source>
</evidence>
<dbReference type="GO" id="GO:0005886">
    <property type="term" value="C:plasma membrane"/>
    <property type="evidence" value="ECO:0007669"/>
    <property type="project" value="TreeGrafter"/>
</dbReference>
<gene>
    <name evidence="7" type="ORF">HPB51_026195</name>
</gene>
<dbReference type="InterPro" id="IPR050654">
    <property type="entry name" value="AChE-related_enzymes"/>
</dbReference>
<comment type="caution">
    <text evidence="7">The sequence shown here is derived from an EMBL/GenBank/DDBJ whole genome shotgun (WGS) entry which is preliminary data.</text>
</comment>
<evidence type="ECO:0000256" key="5">
    <source>
        <dbReference type="SAM" id="Coils"/>
    </source>
</evidence>
<name>A0A9J6DXY2_RHIMP</name>
<dbReference type="GO" id="GO:0006581">
    <property type="term" value="P:acetylcholine catabolic process"/>
    <property type="evidence" value="ECO:0007669"/>
    <property type="project" value="TreeGrafter"/>
</dbReference>
<accession>A0A9J6DXY2</accession>
<dbReference type="InterPro" id="IPR002018">
    <property type="entry name" value="CarbesteraseB"/>
</dbReference>
<organism evidence="7 8">
    <name type="scientific">Rhipicephalus microplus</name>
    <name type="common">Cattle tick</name>
    <name type="synonym">Boophilus microplus</name>
    <dbReference type="NCBI Taxonomy" id="6941"/>
    <lineage>
        <taxon>Eukaryota</taxon>
        <taxon>Metazoa</taxon>
        <taxon>Ecdysozoa</taxon>
        <taxon>Arthropoda</taxon>
        <taxon>Chelicerata</taxon>
        <taxon>Arachnida</taxon>
        <taxon>Acari</taxon>
        <taxon>Parasitiformes</taxon>
        <taxon>Ixodida</taxon>
        <taxon>Ixodoidea</taxon>
        <taxon>Ixodidae</taxon>
        <taxon>Rhipicephalinae</taxon>
        <taxon>Rhipicephalus</taxon>
        <taxon>Boophilus</taxon>
    </lineage>
</organism>
<feature type="coiled-coil region" evidence="5">
    <location>
        <begin position="25"/>
        <end position="54"/>
    </location>
</feature>
<evidence type="ECO:0000313" key="7">
    <source>
        <dbReference type="EMBL" id="KAH8026860.1"/>
    </source>
</evidence>
<dbReference type="PANTHER" id="PTHR43918">
    <property type="entry name" value="ACETYLCHOLINESTERASE"/>
    <property type="match status" value="1"/>
</dbReference>
<dbReference type="GO" id="GO:0003990">
    <property type="term" value="F:acetylcholinesterase activity"/>
    <property type="evidence" value="ECO:0007669"/>
    <property type="project" value="TreeGrafter"/>
</dbReference>
<dbReference type="Proteomes" id="UP000821866">
    <property type="component" value="Unassembled WGS sequence"/>
</dbReference>
<feature type="domain" description="Carboxylesterase type B" evidence="6">
    <location>
        <begin position="124"/>
        <end position="272"/>
    </location>
</feature>
<evidence type="ECO:0000313" key="8">
    <source>
        <dbReference type="Proteomes" id="UP000821866"/>
    </source>
</evidence>
<keyword evidence="5" id="KW-0175">Coiled coil</keyword>
<dbReference type="PANTHER" id="PTHR43918:SF4">
    <property type="entry name" value="CARBOXYLIC ESTER HYDROLASE"/>
    <property type="match status" value="1"/>
</dbReference>
<evidence type="ECO:0000256" key="3">
    <source>
        <dbReference type="ARBA" id="ARBA00022801"/>
    </source>
</evidence>
<dbReference type="Pfam" id="PF00135">
    <property type="entry name" value="COesterase"/>
    <property type="match status" value="1"/>
</dbReference>
<reference evidence="7" key="2">
    <citation type="submission" date="2021-09" db="EMBL/GenBank/DDBJ databases">
        <authorList>
            <person name="Jia N."/>
            <person name="Wang J."/>
            <person name="Shi W."/>
            <person name="Du L."/>
            <person name="Sun Y."/>
            <person name="Zhan W."/>
            <person name="Jiang J."/>
            <person name="Wang Q."/>
            <person name="Zhang B."/>
            <person name="Ji P."/>
            <person name="Sakyi L.B."/>
            <person name="Cui X."/>
            <person name="Yuan T."/>
            <person name="Jiang B."/>
            <person name="Yang W."/>
            <person name="Lam T.T.-Y."/>
            <person name="Chang Q."/>
            <person name="Ding S."/>
            <person name="Wang X."/>
            <person name="Zhu J."/>
            <person name="Ruan X."/>
            <person name="Zhao L."/>
            <person name="Wei J."/>
            <person name="Que T."/>
            <person name="Du C."/>
            <person name="Cheng J."/>
            <person name="Dai P."/>
            <person name="Han X."/>
            <person name="Huang E."/>
            <person name="Gao Y."/>
            <person name="Liu J."/>
            <person name="Shao H."/>
            <person name="Ye R."/>
            <person name="Li L."/>
            <person name="Wei W."/>
            <person name="Wang X."/>
            <person name="Wang C."/>
            <person name="Huo Q."/>
            <person name="Li W."/>
            <person name="Guo W."/>
            <person name="Chen H."/>
            <person name="Chen S."/>
            <person name="Zhou L."/>
            <person name="Zhou L."/>
            <person name="Ni X."/>
            <person name="Tian J."/>
            <person name="Zhou Y."/>
            <person name="Sheng Y."/>
            <person name="Liu T."/>
            <person name="Pan Y."/>
            <person name="Xia L."/>
            <person name="Li J."/>
            <person name="Zhao F."/>
            <person name="Cao W."/>
        </authorList>
    </citation>
    <scope>NUCLEOTIDE SEQUENCE</scope>
    <source>
        <strain evidence="7">Rmic-2018</strain>
        <tissue evidence="7">Larvae</tissue>
    </source>
</reference>
<reference evidence="7" key="1">
    <citation type="journal article" date="2020" name="Cell">
        <title>Large-Scale Comparative Analyses of Tick Genomes Elucidate Their Genetic Diversity and Vector Capacities.</title>
        <authorList>
            <consortium name="Tick Genome and Microbiome Consortium (TIGMIC)"/>
            <person name="Jia N."/>
            <person name="Wang J."/>
            <person name="Shi W."/>
            <person name="Du L."/>
            <person name="Sun Y."/>
            <person name="Zhan W."/>
            <person name="Jiang J.F."/>
            <person name="Wang Q."/>
            <person name="Zhang B."/>
            <person name="Ji P."/>
            <person name="Bell-Sakyi L."/>
            <person name="Cui X.M."/>
            <person name="Yuan T.T."/>
            <person name="Jiang B.G."/>
            <person name="Yang W.F."/>
            <person name="Lam T.T."/>
            <person name="Chang Q.C."/>
            <person name="Ding S.J."/>
            <person name="Wang X.J."/>
            <person name="Zhu J.G."/>
            <person name="Ruan X.D."/>
            <person name="Zhao L."/>
            <person name="Wei J.T."/>
            <person name="Ye R.Z."/>
            <person name="Que T.C."/>
            <person name="Du C.H."/>
            <person name="Zhou Y.H."/>
            <person name="Cheng J.X."/>
            <person name="Dai P.F."/>
            <person name="Guo W.B."/>
            <person name="Han X.H."/>
            <person name="Huang E.J."/>
            <person name="Li L.F."/>
            <person name="Wei W."/>
            <person name="Gao Y.C."/>
            <person name="Liu J.Z."/>
            <person name="Shao H.Z."/>
            <person name="Wang X."/>
            <person name="Wang C.C."/>
            <person name="Yang T.C."/>
            <person name="Huo Q.B."/>
            <person name="Li W."/>
            <person name="Chen H.Y."/>
            <person name="Chen S.E."/>
            <person name="Zhou L.G."/>
            <person name="Ni X.B."/>
            <person name="Tian J.H."/>
            <person name="Sheng Y."/>
            <person name="Liu T."/>
            <person name="Pan Y.S."/>
            <person name="Xia L.Y."/>
            <person name="Li J."/>
            <person name="Zhao F."/>
            <person name="Cao W.C."/>
        </authorList>
    </citation>
    <scope>NUCLEOTIDE SEQUENCE</scope>
    <source>
        <strain evidence="7">Rmic-2018</strain>
    </source>
</reference>
<protein>
    <recommendedName>
        <fullName evidence="6">Carboxylesterase type B domain-containing protein</fullName>
    </recommendedName>
</protein>
<proteinExistence type="inferred from homology"/>
<dbReference type="GO" id="GO:0019695">
    <property type="term" value="P:choline metabolic process"/>
    <property type="evidence" value="ECO:0007669"/>
    <property type="project" value="TreeGrafter"/>
</dbReference>
<dbReference type="GO" id="GO:0005615">
    <property type="term" value="C:extracellular space"/>
    <property type="evidence" value="ECO:0007669"/>
    <property type="project" value="TreeGrafter"/>
</dbReference>
<dbReference type="VEuPathDB" id="VectorBase:LOC119173989"/>
<dbReference type="SUPFAM" id="SSF53474">
    <property type="entry name" value="alpha/beta-Hydrolases"/>
    <property type="match status" value="1"/>
</dbReference>
<keyword evidence="8" id="KW-1185">Reference proteome</keyword>
<sequence length="314" mass="34318">MDLEKLVALGEKMGLSGAELRKWVSQKEKEAVERERLAAERAKEEKAAELERERQYFPVADLACAVATILATAVVIVSLGVGHKVLGHTDVYTFLGVPYAHPPLGEMRFRSTYLTNHFTIGQAGSNRDPLYDGRYLSGLGDVVVVVPNYRLGALGFLYMGISVAPGNVGLYNQLLVIEWTRHNIGRFGGNVSNLVLVSYGSGATATGYLLGSQVAGVREAGVVPRRAILMSGSPLTRYPDNTNSAARRMAEQAKRMRCLIDGQPDIKYFIESSASLFVKTAICLPSSSPLFKALIKSLLKRCCTKTMQVYTRSH</sequence>
<comment type="similarity">
    <text evidence="1">Belongs to the type-B carboxylesterase/lipase family.</text>
</comment>
<keyword evidence="3" id="KW-0378">Hydrolase</keyword>
<keyword evidence="2" id="KW-0719">Serine esterase</keyword>
<dbReference type="Gene3D" id="3.40.50.1820">
    <property type="entry name" value="alpha/beta hydrolase"/>
    <property type="match status" value="2"/>
</dbReference>
<dbReference type="AlphaFoldDB" id="A0A9J6DXY2"/>
<evidence type="ECO:0000256" key="2">
    <source>
        <dbReference type="ARBA" id="ARBA00022487"/>
    </source>
</evidence>